<keyword evidence="1" id="KW-0677">Repeat</keyword>
<reference evidence="5" key="1">
    <citation type="submission" date="2021-02" db="EMBL/GenBank/DDBJ databases">
        <authorList>
            <person name="Nowell W R."/>
        </authorList>
    </citation>
    <scope>NUCLEOTIDE SEQUENCE</scope>
</reference>
<evidence type="ECO:0000256" key="2">
    <source>
        <dbReference type="ARBA" id="ARBA00023319"/>
    </source>
</evidence>
<proteinExistence type="predicted"/>
<dbReference type="PANTHER" id="PTHR13817:SF73">
    <property type="entry name" value="FIBRONECTIN TYPE-III DOMAIN-CONTAINING PROTEIN"/>
    <property type="match status" value="1"/>
</dbReference>
<dbReference type="InterPro" id="IPR007110">
    <property type="entry name" value="Ig-like_dom"/>
</dbReference>
<evidence type="ECO:0000256" key="1">
    <source>
        <dbReference type="ARBA" id="ARBA00022737"/>
    </source>
</evidence>
<organism evidence="5 6">
    <name type="scientific">Rotaria sordida</name>
    <dbReference type="NCBI Taxonomy" id="392033"/>
    <lineage>
        <taxon>Eukaryota</taxon>
        <taxon>Metazoa</taxon>
        <taxon>Spiralia</taxon>
        <taxon>Gnathifera</taxon>
        <taxon>Rotifera</taxon>
        <taxon>Eurotatoria</taxon>
        <taxon>Bdelloidea</taxon>
        <taxon>Philodinida</taxon>
        <taxon>Philodinidae</taxon>
        <taxon>Rotaria</taxon>
    </lineage>
</organism>
<dbReference type="PROSITE" id="PS50835">
    <property type="entry name" value="IG_LIKE"/>
    <property type="match status" value="1"/>
</dbReference>
<dbReference type="InterPro" id="IPR050964">
    <property type="entry name" value="Striated_Muscle_Regulatory"/>
</dbReference>
<evidence type="ECO:0000259" key="4">
    <source>
        <dbReference type="PROSITE" id="PS50835"/>
    </source>
</evidence>
<dbReference type="InterPro" id="IPR013783">
    <property type="entry name" value="Ig-like_fold"/>
</dbReference>
<dbReference type="AlphaFoldDB" id="A0A820CL23"/>
<dbReference type="InterPro" id="IPR036179">
    <property type="entry name" value="Ig-like_dom_sf"/>
</dbReference>
<comment type="caution">
    <text evidence="5">The sequence shown here is derived from an EMBL/GenBank/DDBJ whole genome shotgun (WGS) entry which is preliminary data.</text>
</comment>
<accession>A0A820CL23</accession>
<evidence type="ECO:0000256" key="3">
    <source>
        <dbReference type="SAM" id="SignalP"/>
    </source>
</evidence>
<dbReference type="Gene3D" id="2.60.40.10">
    <property type="entry name" value="Immunoglobulins"/>
    <property type="match status" value="1"/>
</dbReference>
<sequence length="106" mass="11748">MKKTLCSSTIIFLAPLSVSQPLTDINVLLGQPGTFNLTCDAFPTPKVTWFFNDTELKNSSKHKIESKQNVFSLTVNKCDHPDVGTYRAHIDNGIDKTEQTAKLHVG</sequence>
<gene>
    <name evidence="5" type="ORF">JBS370_LOCUS37548</name>
</gene>
<feature type="domain" description="Ig-like" evidence="4">
    <location>
        <begin position="15"/>
        <end position="104"/>
    </location>
</feature>
<dbReference type="FunFam" id="2.60.40.10:FF:000107">
    <property type="entry name" value="Myosin, light chain kinase a"/>
    <property type="match status" value="1"/>
</dbReference>
<evidence type="ECO:0000313" key="6">
    <source>
        <dbReference type="Proteomes" id="UP000663836"/>
    </source>
</evidence>
<dbReference type="SUPFAM" id="SSF48726">
    <property type="entry name" value="Immunoglobulin"/>
    <property type="match status" value="1"/>
</dbReference>
<feature type="chain" id="PRO_5032494380" description="Ig-like domain-containing protein" evidence="3">
    <location>
        <begin position="20"/>
        <end position="106"/>
    </location>
</feature>
<feature type="non-terminal residue" evidence="5">
    <location>
        <position position="1"/>
    </location>
</feature>
<dbReference type="InterPro" id="IPR013098">
    <property type="entry name" value="Ig_I-set"/>
</dbReference>
<dbReference type="PANTHER" id="PTHR13817">
    <property type="entry name" value="TITIN"/>
    <property type="match status" value="1"/>
</dbReference>
<dbReference type="EMBL" id="CAJOBD010017635">
    <property type="protein sequence ID" value="CAF4223443.1"/>
    <property type="molecule type" value="Genomic_DNA"/>
</dbReference>
<protein>
    <recommendedName>
        <fullName evidence="4">Ig-like domain-containing protein</fullName>
    </recommendedName>
</protein>
<evidence type="ECO:0000313" key="5">
    <source>
        <dbReference type="EMBL" id="CAF4223443.1"/>
    </source>
</evidence>
<dbReference type="Proteomes" id="UP000663836">
    <property type="component" value="Unassembled WGS sequence"/>
</dbReference>
<keyword evidence="3" id="KW-0732">Signal</keyword>
<feature type="signal peptide" evidence="3">
    <location>
        <begin position="1"/>
        <end position="19"/>
    </location>
</feature>
<dbReference type="Pfam" id="PF07679">
    <property type="entry name" value="I-set"/>
    <property type="match status" value="1"/>
</dbReference>
<name>A0A820CL23_9BILA</name>
<keyword evidence="2" id="KW-0393">Immunoglobulin domain</keyword>